<comment type="caution">
    <text evidence="3">The sequence shown here is derived from an EMBL/GenBank/DDBJ whole genome shotgun (WGS) entry which is preliminary data.</text>
</comment>
<keyword evidence="4" id="KW-1185">Reference proteome</keyword>
<dbReference type="Proteomes" id="UP000824998">
    <property type="component" value="Unassembled WGS sequence"/>
</dbReference>
<evidence type="ECO:0000256" key="1">
    <source>
        <dbReference type="SAM" id="MobiDB-lite"/>
    </source>
</evidence>
<evidence type="ECO:0000313" key="3">
    <source>
        <dbReference type="EMBL" id="KAG9237181.1"/>
    </source>
</evidence>
<organism evidence="3 4">
    <name type="scientific">Amylocarpus encephaloides</name>
    <dbReference type="NCBI Taxonomy" id="45428"/>
    <lineage>
        <taxon>Eukaryota</taxon>
        <taxon>Fungi</taxon>
        <taxon>Dikarya</taxon>
        <taxon>Ascomycota</taxon>
        <taxon>Pezizomycotina</taxon>
        <taxon>Leotiomycetes</taxon>
        <taxon>Helotiales</taxon>
        <taxon>Helotiales incertae sedis</taxon>
        <taxon>Amylocarpus</taxon>
    </lineage>
</organism>
<feature type="compositionally biased region" description="Pro residues" evidence="1">
    <location>
        <begin position="15"/>
        <end position="24"/>
    </location>
</feature>
<dbReference type="AlphaFoldDB" id="A0A9P8C9J2"/>
<keyword evidence="2" id="KW-0812">Transmembrane</keyword>
<keyword evidence="2" id="KW-0472">Membrane</keyword>
<evidence type="ECO:0000313" key="4">
    <source>
        <dbReference type="Proteomes" id="UP000824998"/>
    </source>
</evidence>
<name>A0A9P8C9J2_9HELO</name>
<dbReference type="EMBL" id="MU251391">
    <property type="protein sequence ID" value="KAG9237181.1"/>
    <property type="molecule type" value="Genomic_DNA"/>
</dbReference>
<accession>A0A9P8C9J2</accession>
<evidence type="ECO:0000256" key="2">
    <source>
        <dbReference type="SAM" id="Phobius"/>
    </source>
</evidence>
<feature type="transmembrane region" description="Helical" evidence="2">
    <location>
        <begin position="200"/>
        <end position="222"/>
    </location>
</feature>
<gene>
    <name evidence="3" type="ORF">BJ875DRAFT_521473</name>
</gene>
<feature type="compositionally biased region" description="Polar residues" evidence="1">
    <location>
        <begin position="268"/>
        <end position="277"/>
    </location>
</feature>
<feature type="region of interest" description="Disordered" evidence="1">
    <location>
        <begin position="1"/>
        <end position="24"/>
    </location>
</feature>
<proteinExistence type="predicted"/>
<feature type="non-terminal residue" evidence="3">
    <location>
        <position position="1"/>
    </location>
</feature>
<dbReference type="OrthoDB" id="3565156at2759"/>
<reference evidence="3" key="1">
    <citation type="journal article" date="2021" name="IMA Fungus">
        <title>Genomic characterization of three marine fungi, including Emericellopsis atlantica sp. nov. with signatures of a generalist lifestyle and marine biomass degradation.</title>
        <authorList>
            <person name="Hagestad O.C."/>
            <person name="Hou L."/>
            <person name="Andersen J.H."/>
            <person name="Hansen E.H."/>
            <person name="Altermark B."/>
            <person name="Li C."/>
            <person name="Kuhnert E."/>
            <person name="Cox R.J."/>
            <person name="Crous P.W."/>
            <person name="Spatafora J.W."/>
            <person name="Lail K."/>
            <person name="Amirebrahimi M."/>
            <person name="Lipzen A."/>
            <person name="Pangilinan J."/>
            <person name="Andreopoulos W."/>
            <person name="Hayes R.D."/>
            <person name="Ng V."/>
            <person name="Grigoriev I.V."/>
            <person name="Jackson S.A."/>
            <person name="Sutton T.D.S."/>
            <person name="Dobson A.D.W."/>
            <person name="Rama T."/>
        </authorList>
    </citation>
    <scope>NUCLEOTIDE SEQUENCE</scope>
    <source>
        <strain evidence="3">TRa018bII</strain>
    </source>
</reference>
<protein>
    <submittedName>
        <fullName evidence="3">Uncharacterized protein</fullName>
    </submittedName>
</protein>
<feature type="region of interest" description="Disordered" evidence="1">
    <location>
        <begin position="257"/>
        <end position="277"/>
    </location>
</feature>
<keyword evidence="2" id="KW-1133">Transmembrane helix</keyword>
<sequence length="277" mass="30268">FRSTASFHNQRHSLHPPPSHPPITPQCISNPNIVNPHKLASQVAILVPAFKTTDRLPDTTHRAYWARLEMDMDSSGSSIVNLSLRGPSTIHTVTRIMTLTTRVTAPGKEEGSSLWYPWSPITQDAQTTTVLKGSQMRTLPILLLTEIVGVDGTPLNTATLLQKAPVETTPPSSAPQLHSSELLGSLKCSAWRCWSSTENIGIVVAGIVIGSAIIAVIIWGLCLKPKEEESMGEREEKERGSLSTLLWGGYKEDERFEGGGECTKTQKETQFMATGTR</sequence>